<accession>A0ABQ2W872</accession>
<proteinExistence type="predicted"/>
<dbReference type="EMBL" id="BMTF01000031">
    <property type="protein sequence ID" value="GGV95308.1"/>
    <property type="molecule type" value="Genomic_DNA"/>
</dbReference>
<protein>
    <submittedName>
        <fullName evidence="2">Uncharacterized protein</fullName>
    </submittedName>
</protein>
<evidence type="ECO:0000313" key="2">
    <source>
        <dbReference type="EMBL" id="GGV95308.1"/>
    </source>
</evidence>
<organism evidence="2 3">
    <name type="scientific">Streptomyces gelaticus</name>
    <dbReference type="NCBI Taxonomy" id="285446"/>
    <lineage>
        <taxon>Bacteria</taxon>
        <taxon>Bacillati</taxon>
        <taxon>Actinomycetota</taxon>
        <taxon>Actinomycetes</taxon>
        <taxon>Kitasatosporales</taxon>
        <taxon>Streptomycetaceae</taxon>
        <taxon>Streptomyces</taxon>
    </lineage>
</organism>
<keyword evidence="3" id="KW-1185">Reference proteome</keyword>
<feature type="region of interest" description="Disordered" evidence="1">
    <location>
        <begin position="1"/>
        <end position="24"/>
    </location>
</feature>
<evidence type="ECO:0000313" key="3">
    <source>
        <dbReference type="Proteomes" id="UP000660675"/>
    </source>
</evidence>
<sequence>MSGEAIMDSRTAESSQLFENDSRPPWAATAVPAATASTSMVAIATVRRRRGGGPSPLPSPACSSGKL</sequence>
<name>A0ABQ2W872_9ACTN</name>
<dbReference type="Proteomes" id="UP000660675">
    <property type="component" value="Unassembled WGS sequence"/>
</dbReference>
<reference evidence="3" key="1">
    <citation type="journal article" date="2019" name="Int. J. Syst. Evol. Microbiol.">
        <title>The Global Catalogue of Microorganisms (GCM) 10K type strain sequencing project: providing services to taxonomists for standard genome sequencing and annotation.</title>
        <authorList>
            <consortium name="The Broad Institute Genomics Platform"/>
            <consortium name="The Broad Institute Genome Sequencing Center for Infectious Disease"/>
            <person name="Wu L."/>
            <person name="Ma J."/>
        </authorList>
    </citation>
    <scope>NUCLEOTIDE SEQUENCE [LARGE SCALE GENOMIC DNA]</scope>
    <source>
        <strain evidence="3">JCM 4376</strain>
    </source>
</reference>
<evidence type="ECO:0000256" key="1">
    <source>
        <dbReference type="SAM" id="MobiDB-lite"/>
    </source>
</evidence>
<gene>
    <name evidence="2" type="ORF">GCM10015535_62460</name>
</gene>
<feature type="region of interest" description="Disordered" evidence="1">
    <location>
        <begin position="46"/>
        <end position="67"/>
    </location>
</feature>
<comment type="caution">
    <text evidence="2">The sequence shown here is derived from an EMBL/GenBank/DDBJ whole genome shotgun (WGS) entry which is preliminary data.</text>
</comment>